<dbReference type="GO" id="GO:0045296">
    <property type="term" value="F:cadherin binding"/>
    <property type="evidence" value="ECO:0007669"/>
    <property type="project" value="TreeGrafter"/>
</dbReference>
<keyword evidence="5 9" id="KW-1133">Transmembrane helix</keyword>
<dbReference type="PROSITE" id="PS50268">
    <property type="entry name" value="CADHERIN_2"/>
    <property type="match status" value="13"/>
</dbReference>
<dbReference type="PROSITE" id="PS00232">
    <property type="entry name" value="CADHERIN_1"/>
    <property type="match status" value="5"/>
</dbReference>
<accession>A0A8B8AY11</accession>
<feature type="domain" description="Cadherin" evidence="11">
    <location>
        <begin position="1293"/>
        <end position="1377"/>
    </location>
</feature>
<dbReference type="Gene3D" id="2.60.40.60">
    <property type="entry name" value="Cadherins"/>
    <property type="match status" value="12"/>
</dbReference>
<sequence>MFLLFLAFVYGSIPNLADAARAICILPDSLGAVIEFPEDLDILSNNLFTYNAFDSDRDIPIIYEYPRGSLVGFYFNGKNLRTATPFDFETNRQYVVDNVFAKDSRTADAAGDRCGPLTINVLPVNEFDPEFNPSLFTVNIPEGLLQNLLVFTSNCSDVDKEPIGNPEGCSQIFIQSGDDVNPKFSMVNEDVVTTSNIIDYDTGDVTYILIIVGVDSSTRDAQRNGSMTLIINIDPVNEFTPSFQGLPYDKSLPENSLVGSDILTVFATDRDAAPHGDVTYKITNTDGVFIISETTGRIYLRQPLDFEVLANSLYYLNVEATDGEFTSAVVVNVTITDVNDNPPICTPIEMNVTVDENIPIGTPVTSLTCSDKDAGTIFTYQILSGDRGHFQTTSSGDIIVSDNIDYDGGISAYYMNVEISDGLHETNVWVLVQINPLNEYPPLLTNPTVNVSEIAEIGHEVITYVADDDDAPPHDFTSYQIINVQNSVLETFYIDEQTGKIFLIAALDYEMIPQYRLIIRATDLQGTTRTGTVTVNVDNENDHSPSCKQSTGTHAISENAAIGDVVVVRFDCTDLDNNLLTYSLVQNPADGTFEVDAATSQLRVKGPLDYETNPFYSIWIKVSDGSLSTTIKLAVNVLNENEGIPQFINSVVSSTVSEADLAGTYVAMVSATDEEHDPLTYAFVDDYPEFLIDPKKGIIKLRTMVDREKMPLVVLLVEASDGSKASTATVSVSIDDVNEQPVFERSSYEFLMEENMPIGTVVGQISAIDPDDGPTNGEVRYKIVSGNENQHITVNTVNGIIELSSPMDYEAQRSILLIVEVSDLGSPALSSVCTIIIQIIDRNDNAPSFLSLRIKERVSEDASIGHIISQVFAIDKDSPKNNNNKVFYESSSVVPFVIEPSSGIVTLSSNLDRETNPRYEMIIMAKDNGTPRLTGTLTLVIEVTDVNDNNPIIRGQYAASVLENVPIHFVIFKIDAYDADENAFGKLKYEIVSPGINSMFRLEENTGTLQVASSLDRESTNKYEFIIQVSDNGIPSLSTTLTATINVLDVNDFAPKPNALFYHFFVSEDVLLNTKVGNVVVNDHDIGINSELMFDIATYWKGPKTHFEVNQKTGELFTKGILDRELDDIYSFLLRVKDGGTPSLSSDITININIQDVNDNFPVFTRPEFSTAIFENLTSGSNFLSTRATDDDVGENAKIRYQLELSSDDNLRANYYFGVDENTGNLFLRQKVDRELYQSFVLTITARDNGVPSLSNQVKVHIKVEDVNDNVPIFSPVFYNTEASAVNVCDAVITTVRSSDKDIGRNAAVNYKLQEYDSQTPFSVSQLGVVTARLELTQQKYVINVVAQDNGEPPLISEEHAQIRIDTFDPNRVIVTFHLDAMSNYFSKVTNLLNHIEESLLMHYPASYVRKWCVEDKTTIFLVHLYAVKNDETNEARNLHKEKLFLTNGEIVDVLQLDQNNIPTVDVIGKMWNNYGIIKVTHYGERLVYPKPRASGSTHASSDLTIPLAVSVPVILLVIISAIVLICIARRRRSCRPKEKNVLLEKKTNNEAASRNRKNETCASSDHDARINEDGSLVKPDFQNREEVSTRQLAGPFIRTTPNGSSEVFPKEMPSPLSLRNTPRTTTITPEMMAPADLERPDRKTTRKGIDIVTGWVYEEDPETKVRNWIRSPERERP</sequence>
<keyword evidence="6 9" id="KW-0472">Membrane</keyword>
<keyword evidence="12" id="KW-1185">Reference proteome</keyword>
<feature type="compositionally biased region" description="Basic and acidic residues" evidence="8">
    <location>
        <begin position="1557"/>
        <end position="1573"/>
    </location>
</feature>
<dbReference type="Proteomes" id="UP000694844">
    <property type="component" value="Chromosome 8"/>
</dbReference>
<feature type="domain" description="Cadherin" evidence="11">
    <location>
        <begin position="132"/>
        <end position="243"/>
    </location>
</feature>
<dbReference type="InterPro" id="IPR039808">
    <property type="entry name" value="Cadherin"/>
</dbReference>
<dbReference type="PANTHER" id="PTHR24027:SF442">
    <property type="entry name" value="PROTOCADHERIN-15 ISOFORM X1"/>
    <property type="match status" value="1"/>
</dbReference>
<feature type="domain" description="Cadherin" evidence="11">
    <location>
        <begin position="953"/>
        <end position="1057"/>
    </location>
</feature>
<feature type="domain" description="Cadherin" evidence="11">
    <location>
        <begin position="858"/>
        <end position="953"/>
    </location>
</feature>
<evidence type="ECO:0000259" key="11">
    <source>
        <dbReference type="PROSITE" id="PS50268"/>
    </source>
</evidence>
<feature type="domain" description="Cadherin" evidence="11">
    <location>
        <begin position="244"/>
        <end position="345"/>
    </location>
</feature>
<keyword evidence="3" id="KW-0677">Repeat</keyword>
<dbReference type="PRINTS" id="PR00205">
    <property type="entry name" value="CADHERIN"/>
</dbReference>
<feature type="transmembrane region" description="Helical" evidence="9">
    <location>
        <begin position="1504"/>
        <end position="1528"/>
    </location>
</feature>
<proteinExistence type="predicted"/>
<dbReference type="GO" id="GO:0007156">
    <property type="term" value="P:homophilic cell adhesion via plasma membrane adhesion molecules"/>
    <property type="evidence" value="ECO:0007669"/>
    <property type="project" value="InterPro"/>
</dbReference>
<evidence type="ECO:0000256" key="9">
    <source>
        <dbReference type="SAM" id="Phobius"/>
    </source>
</evidence>
<dbReference type="GeneID" id="111105901"/>
<dbReference type="GO" id="GO:0005509">
    <property type="term" value="F:calcium ion binding"/>
    <property type="evidence" value="ECO:0007669"/>
    <property type="project" value="UniProtKB-UniRule"/>
</dbReference>
<evidence type="ECO:0000256" key="8">
    <source>
        <dbReference type="SAM" id="MobiDB-lite"/>
    </source>
</evidence>
<dbReference type="GO" id="GO:0016477">
    <property type="term" value="P:cell migration"/>
    <property type="evidence" value="ECO:0007669"/>
    <property type="project" value="TreeGrafter"/>
</dbReference>
<dbReference type="PANTHER" id="PTHR24027">
    <property type="entry name" value="CADHERIN-23"/>
    <property type="match status" value="1"/>
</dbReference>
<evidence type="ECO:0000313" key="12">
    <source>
        <dbReference type="Proteomes" id="UP000694844"/>
    </source>
</evidence>
<dbReference type="FunFam" id="2.60.40.60:FF:000094">
    <property type="entry name" value="protocadherin gamma-C4 isoform X2"/>
    <property type="match status" value="1"/>
</dbReference>
<evidence type="ECO:0000256" key="2">
    <source>
        <dbReference type="ARBA" id="ARBA00022692"/>
    </source>
</evidence>
<protein>
    <submittedName>
        <fullName evidence="13">Protocadherin Fat 4-like isoform X1</fullName>
    </submittedName>
</protein>
<dbReference type="GO" id="GO:0016342">
    <property type="term" value="C:catenin complex"/>
    <property type="evidence" value="ECO:0007669"/>
    <property type="project" value="TreeGrafter"/>
</dbReference>
<evidence type="ECO:0000256" key="3">
    <source>
        <dbReference type="ARBA" id="ARBA00022737"/>
    </source>
</evidence>
<feature type="chain" id="PRO_5034877084" evidence="10">
    <location>
        <begin position="20"/>
        <end position="1678"/>
    </location>
</feature>
<evidence type="ECO:0000256" key="10">
    <source>
        <dbReference type="SAM" id="SignalP"/>
    </source>
</evidence>
<dbReference type="Pfam" id="PF00028">
    <property type="entry name" value="Cadherin"/>
    <property type="match status" value="9"/>
</dbReference>
<evidence type="ECO:0000313" key="13">
    <source>
        <dbReference type="RefSeq" id="XP_022296067.1"/>
    </source>
</evidence>
<dbReference type="FunFam" id="2.60.40.60:FF:000020">
    <property type="entry name" value="Dachsous cadherin-related 1b"/>
    <property type="match status" value="3"/>
</dbReference>
<keyword evidence="2 9" id="KW-0812">Transmembrane</keyword>
<dbReference type="KEGG" id="cvn:111105901"/>
<feature type="domain" description="Cadherin" evidence="11">
    <location>
        <begin position="744"/>
        <end position="849"/>
    </location>
</feature>
<feature type="domain" description="Cadherin" evidence="11">
    <location>
        <begin position="1165"/>
        <end position="1274"/>
    </location>
</feature>
<feature type="region of interest" description="Disordered" evidence="8">
    <location>
        <begin position="1546"/>
        <end position="1574"/>
    </location>
</feature>
<feature type="domain" description="Cadherin" evidence="11">
    <location>
        <begin position="346"/>
        <end position="444"/>
    </location>
</feature>
<evidence type="ECO:0000256" key="4">
    <source>
        <dbReference type="ARBA" id="ARBA00022837"/>
    </source>
</evidence>
<dbReference type="InterPro" id="IPR002126">
    <property type="entry name" value="Cadherin-like_dom"/>
</dbReference>
<organism evidence="12 13">
    <name type="scientific">Crassostrea virginica</name>
    <name type="common">Eastern oyster</name>
    <dbReference type="NCBI Taxonomy" id="6565"/>
    <lineage>
        <taxon>Eukaryota</taxon>
        <taxon>Metazoa</taxon>
        <taxon>Spiralia</taxon>
        <taxon>Lophotrochozoa</taxon>
        <taxon>Mollusca</taxon>
        <taxon>Bivalvia</taxon>
        <taxon>Autobranchia</taxon>
        <taxon>Pteriomorphia</taxon>
        <taxon>Ostreida</taxon>
        <taxon>Ostreoidea</taxon>
        <taxon>Ostreidae</taxon>
        <taxon>Crassostrea</taxon>
    </lineage>
</organism>
<comment type="subcellular location">
    <subcellularLocation>
        <location evidence="1">Membrane</location>
    </subcellularLocation>
</comment>
<evidence type="ECO:0000256" key="7">
    <source>
        <dbReference type="PROSITE-ProRule" id="PRU00043"/>
    </source>
</evidence>
<keyword evidence="4 7" id="KW-0106">Calcium</keyword>
<feature type="region of interest" description="Disordered" evidence="8">
    <location>
        <begin position="1596"/>
        <end position="1624"/>
    </location>
</feature>
<dbReference type="InterPro" id="IPR020894">
    <property type="entry name" value="Cadherin_CS"/>
</dbReference>
<dbReference type="SUPFAM" id="SSF49313">
    <property type="entry name" value="Cadherin-like"/>
    <property type="match status" value="12"/>
</dbReference>
<feature type="domain" description="Cadherin" evidence="11">
    <location>
        <begin position="548"/>
        <end position="647"/>
    </location>
</feature>
<dbReference type="RefSeq" id="XP_022296067.1">
    <property type="nucleotide sequence ID" value="XM_022440359.1"/>
</dbReference>
<feature type="domain" description="Cadherin" evidence="11">
    <location>
        <begin position="39"/>
        <end position="131"/>
    </location>
</feature>
<feature type="domain" description="Cadherin" evidence="11">
    <location>
        <begin position="648"/>
        <end position="743"/>
    </location>
</feature>
<reference evidence="13" key="1">
    <citation type="submission" date="2025-08" db="UniProtKB">
        <authorList>
            <consortium name="RefSeq"/>
        </authorList>
    </citation>
    <scope>IDENTIFICATION</scope>
    <source>
        <tissue evidence="13">Whole sample</tissue>
    </source>
</reference>
<keyword evidence="10" id="KW-0732">Signal</keyword>
<feature type="domain" description="Cadherin" evidence="11">
    <location>
        <begin position="1058"/>
        <end position="1164"/>
    </location>
</feature>
<name>A0A8B8AY11_CRAVI</name>
<dbReference type="FunFam" id="2.60.40.60:FF:000015">
    <property type="entry name" value="FAT atypical cadherin 1"/>
    <property type="match status" value="2"/>
</dbReference>
<dbReference type="CDD" id="cd11304">
    <property type="entry name" value="Cadherin_repeat"/>
    <property type="match status" value="11"/>
</dbReference>
<dbReference type="SMART" id="SM00112">
    <property type="entry name" value="CA"/>
    <property type="match status" value="12"/>
</dbReference>
<dbReference type="InterPro" id="IPR015919">
    <property type="entry name" value="Cadherin-like_sf"/>
</dbReference>
<evidence type="ECO:0000256" key="1">
    <source>
        <dbReference type="ARBA" id="ARBA00004370"/>
    </source>
</evidence>
<evidence type="ECO:0000256" key="5">
    <source>
        <dbReference type="ARBA" id="ARBA00022989"/>
    </source>
</evidence>
<feature type="domain" description="Cadherin" evidence="11">
    <location>
        <begin position="443"/>
        <end position="547"/>
    </location>
</feature>
<dbReference type="OrthoDB" id="6162546at2759"/>
<feature type="signal peptide" evidence="10">
    <location>
        <begin position="1"/>
        <end position="19"/>
    </location>
</feature>
<evidence type="ECO:0000256" key="6">
    <source>
        <dbReference type="ARBA" id="ARBA00023136"/>
    </source>
</evidence>
<gene>
    <name evidence="13" type="primary">LOC111105901</name>
</gene>
<dbReference type="GO" id="GO:0008013">
    <property type="term" value="F:beta-catenin binding"/>
    <property type="evidence" value="ECO:0007669"/>
    <property type="project" value="TreeGrafter"/>
</dbReference>